<keyword evidence="4" id="KW-1185">Reference proteome</keyword>
<evidence type="ECO:0000313" key="3">
    <source>
        <dbReference type="EMBL" id="MBO3271427.1"/>
    </source>
</evidence>
<comment type="caution">
    <text evidence="3">The sequence shown here is derived from an EMBL/GenBank/DDBJ whole genome shotgun (WGS) entry which is preliminary data.</text>
</comment>
<accession>A0ABS3TCS6</accession>
<dbReference type="RefSeq" id="WP_208307822.1">
    <property type="nucleotide sequence ID" value="NZ_JAGETX010000006.1"/>
</dbReference>
<name>A0ABS3TCS6_9BACT</name>
<proteinExistence type="predicted"/>
<sequence>MKTNLSFWQLLTLVLLVLPTIYLTGVWDELPAQIPTHFDINGQPNGYTAKESMWWLCLVAPLAIYLLLTWLPRFDPKRRVDSAATNFQKLRLTLVAGLSVFGCMSLYAALHPSIMTGKEAVLALSIFFALLGNYLTTVRPNYFVGIRTPWALEFPVIWEKTHRLGGRLFFWSGLVVMIATVVVSTKVANTLLATLILTSVVITYGYSYGVYRQQEKTLG</sequence>
<dbReference type="Proteomes" id="UP000670527">
    <property type="component" value="Unassembled WGS sequence"/>
</dbReference>
<evidence type="ECO:0000256" key="1">
    <source>
        <dbReference type="SAM" id="Phobius"/>
    </source>
</evidence>
<dbReference type="PANTHER" id="PTHR37810">
    <property type="entry name" value="IMMUNITY PROTEIN SDPI"/>
    <property type="match status" value="1"/>
</dbReference>
<dbReference type="EMBL" id="JAGETX010000006">
    <property type="protein sequence ID" value="MBO3271427.1"/>
    <property type="molecule type" value="Genomic_DNA"/>
</dbReference>
<feature type="transmembrane region" description="Helical" evidence="1">
    <location>
        <begin position="120"/>
        <end position="138"/>
    </location>
</feature>
<protein>
    <submittedName>
        <fullName evidence="3">SdpI family protein</fullName>
    </submittedName>
</protein>
<organism evidence="3 4">
    <name type="scientific">Hymenobacter defluvii</name>
    <dbReference type="NCBI Taxonomy" id="2054411"/>
    <lineage>
        <taxon>Bacteria</taxon>
        <taxon>Pseudomonadati</taxon>
        <taxon>Bacteroidota</taxon>
        <taxon>Cytophagia</taxon>
        <taxon>Cytophagales</taxon>
        <taxon>Hymenobacteraceae</taxon>
        <taxon>Hymenobacter</taxon>
    </lineage>
</organism>
<feature type="transmembrane region" description="Helical" evidence="1">
    <location>
        <begin position="168"/>
        <end position="185"/>
    </location>
</feature>
<keyword evidence="1" id="KW-1133">Transmembrane helix</keyword>
<dbReference type="Pfam" id="PF13630">
    <property type="entry name" value="SdpI"/>
    <property type="match status" value="1"/>
</dbReference>
<evidence type="ECO:0000259" key="2">
    <source>
        <dbReference type="Pfam" id="PF07853"/>
    </source>
</evidence>
<feature type="transmembrane region" description="Helical" evidence="1">
    <location>
        <begin position="92"/>
        <end position="114"/>
    </location>
</feature>
<dbReference type="Pfam" id="PF07853">
    <property type="entry name" value="DUF1648"/>
    <property type="match status" value="1"/>
</dbReference>
<evidence type="ECO:0000313" key="4">
    <source>
        <dbReference type="Proteomes" id="UP000670527"/>
    </source>
</evidence>
<reference evidence="3 4" key="1">
    <citation type="submission" date="2021-03" db="EMBL/GenBank/DDBJ databases">
        <authorList>
            <person name="Kim M.K."/>
        </authorList>
    </citation>
    <scope>NUCLEOTIDE SEQUENCE [LARGE SCALE GENOMIC DNA]</scope>
    <source>
        <strain evidence="3 4">BT507</strain>
    </source>
</reference>
<dbReference type="InterPro" id="IPR012867">
    <property type="entry name" value="DUF1648"/>
</dbReference>
<keyword evidence="1" id="KW-0472">Membrane</keyword>
<feature type="transmembrane region" description="Helical" evidence="1">
    <location>
        <begin position="53"/>
        <end position="71"/>
    </location>
</feature>
<dbReference type="InterPro" id="IPR025962">
    <property type="entry name" value="SdpI/YhfL"/>
</dbReference>
<gene>
    <name evidence="3" type="ORF">J4D97_12250</name>
</gene>
<feature type="domain" description="DUF1648" evidence="2">
    <location>
        <begin position="14"/>
        <end position="59"/>
    </location>
</feature>
<dbReference type="InterPro" id="IPR026272">
    <property type="entry name" value="SdpI"/>
</dbReference>
<keyword evidence="1" id="KW-0812">Transmembrane</keyword>
<dbReference type="PANTHER" id="PTHR37810:SF5">
    <property type="entry name" value="IMMUNITY PROTEIN SDPI"/>
    <property type="match status" value="1"/>
</dbReference>
<feature type="transmembrane region" description="Helical" evidence="1">
    <location>
        <begin position="191"/>
        <end position="211"/>
    </location>
</feature>
<dbReference type="PIRSF" id="PIRSF038959">
    <property type="entry name" value="SdpI"/>
    <property type="match status" value="1"/>
</dbReference>